<protein>
    <submittedName>
        <fullName evidence="1">Unannotated protein</fullName>
    </submittedName>
</protein>
<reference evidence="1" key="1">
    <citation type="submission" date="2020-05" db="EMBL/GenBank/DDBJ databases">
        <authorList>
            <person name="Chiriac C."/>
            <person name="Salcher M."/>
            <person name="Ghai R."/>
            <person name="Kavagutti S V."/>
        </authorList>
    </citation>
    <scope>NUCLEOTIDE SEQUENCE</scope>
</reference>
<name>A0A6J7JFY6_9ZZZZ</name>
<accession>A0A6J7JFY6</accession>
<dbReference type="EMBL" id="CAFBOL010000137">
    <property type="protein sequence ID" value="CAB5016652.1"/>
    <property type="molecule type" value="Genomic_DNA"/>
</dbReference>
<dbReference type="EMBL" id="CAFBMT010000014">
    <property type="protein sequence ID" value="CAB4942255.1"/>
    <property type="molecule type" value="Genomic_DNA"/>
</dbReference>
<dbReference type="AlphaFoldDB" id="A0A6J7JFY6"/>
<evidence type="ECO:0000313" key="2">
    <source>
        <dbReference type="EMBL" id="CAB5016652.1"/>
    </source>
</evidence>
<evidence type="ECO:0000313" key="1">
    <source>
        <dbReference type="EMBL" id="CAB4942255.1"/>
    </source>
</evidence>
<gene>
    <name evidence="1" type="ORF">UFOPK3651_02277</name>
    <name evidence="2" type="ORF">UFOPK3931_03117</name>
</gene>
<proteinExistence type="predicted"/>
<organism evidence="1">
    <name type="scientific">freshwater metagenome</name>
    <dbReference type="NCBI Taxonomy" id="449393"/>
    <lineage>
        <taxon>unclassified sequences</taxon>
        <taxon>metagenomes</taxon>
        <taxon>ecological metagenomes</taxon>
    </lineage>
</organism>
<sequence length="50" mass="5562">MQDLASVWSGRGLFKYLTNALRLWAGHTNKPAVPPQTPDSWRCNVGVNHA</sequence>